<gene>
    <name evidence="2" type="ORF">E7Z75_06685</name>
</gene>
<evidence type="ECO:0000313" key="2">
    <source>
        <dbReference type="EMBL" id="MBE6512810.1"/>
    </source>
</evidence>
<evidence type="ECO:0000259" key="1">
    <source>
        <dbReference type="Pfam" id="PF12705"/>
    </source>
</evidence>
<name>A0A8T3VS30_METOL</name>
<dbReference type="EMBL" id="SUTG01000031">
    <property type="protein sequence ID" value="MBE6512810.1"/>
    <property type="molecule type" value="Genomic_DNA"/>
</dbReference>
<organism evidence="2 3">
    <name type="scientific">Methanobrevibacter olleyae</name>
    <dbReference type="NCBI Taxonomy" id="294671"/>
    <lineage>
        <taxon>Archaea</taxon>
        <taxon>Methanobacteriati</taxon>
        <taxon>Methanobacteriota</taxon>
        <taxon>Methanomada group</taxon>
        <taxon>Methanobacteria</taxon>
        <taxon>Methanobacteriales</taxon>
        <taxon>Methanobacteriaceae</taxon>
        <taxon>Methanobrevibacter</taxon>
    </lineage>
</organism>
<dbReference type="Pfam" id="PF12705">
    <property type="entry name" value="PDDEXK_1"/>
    <property type="match status" value="1"/>
</dbReference>
<sequence>MANKLTLSKSKINTFIECPRKFKYRYIDEITEEANEYMLLGTEVHEIAEEIAVDLMEGNKIEDVFLNLEYDEKLEDHIRGLEKFFHDIYSNGYEIFSVEEYIVDDKSNMNGIVDIVIKNSMDELIIFDYKTGKPRNIDKYKLELCVYKILLESKYPELNVVSAGIYFTSSAAYRIANFGSRSGDYFKSQSKEDISDGDFDYVDAVVDNLYETIDRNYYKKERGYQCRYCFYKDMCDGDFG</sequence>
<dbReference type="Gene3D" id="3.90.320.10">
    <property type="match status" value="1"/>
</dbReference>
<reference evidence="2" key="1">
    <citation type="submission" date="2019-04" db="EMBL/GenBank/DDBJ databases">
        <title>Evolution of Biomass-Degrading Anaerobic Consortia Revealed by Metagenomics.</title>
        <authorList>
            <person name="Peng X."/>
        </authorList>
    </citation>
    <scope>NUCLEOTIDE SEQUENCE</scope>
    <source>
        <strain evidence="2">SIG14</strain>
    </source>
</reference>
<dbReference type="InterPro" id="IPR011604">
    <property type="entry name" value="PDDEXK-like_dom_sf"/>
</dbReference>
<dbReference type="AlphaFoldDB" id="A0A8T3VS30"/>
<dbReference type="Proteomes" id="UP000732619">
    <property type="component" value="Unassembled WGS sequence"/>
</dbReference>
<dbReference type="InterPro" id="IPR038726">
    <property type="entry name" value="PDDEXK_AddAB-type"/>
</dbReference>
<feature type="domain" description="PD-(D/E)XK endonuclease-like" evidence="1">
    <location>
        <begin position="6"/>
        <end position="236"/>
    </location>
</feature>
<protein>
    <submittedName>
        <fullName evidence="2">PD-(D/E)XK nuclease family protein</fullName>
    </submittedName>
</protein>
<comment type="caution">
    <text evidence="2">The sequence shown here is derived from an EMBL/GenBank/DDBJ whole genome shotgun (WGS) entry which is preliminary data.</text>
</comment>
<accession>A0A8T3VS30</accession>
<evidence type="ECO:0000313" key="3">
    <source>
        <dbReference type="Proteomes" id="UP000732619"/>
    </source>
</evidence>
<proteinExistence type="predicted"/>